<evidence type="ECO:0000313" key="3">
    <source>
        <dbReference type="Proteomes" id="UP000244810"/>
    </source>
</evidence>
<feature type="chain" id="PRO_5015636985" evidence="1">
    <location>
        <begin position="30"/>
        <end position="583"/>
    </location>
</feature>
<keyword evidence="1" id="KW-0732">Signal</keyword>
<evidence type="ECO:0000313" key="2">
    <source>
        <dbReference type="EMBL" id="PVE48769.1"/>
    </source>
</evidence>
<dbReference type="Proteomes" id="UP000244810">
    <property type="component" value="Unassembled WGS sequence"/>
</dbReference>
<comment type="caution">
    <text evidence="2">The sequence shown here is derived from an EMBL/GenBank/DDBJ whole genome shotgun (WGS) entry which is preliminary data.</text>
</comment>
<gene>
    <name evidence="2" type="ORF">DDE23_06885</name>
</gene>
<sequence>MTTFGFLARCSAAILPVALGSGASVFALAAGADTMAPWYMPAATRAAQFADFREDYRRTVVEFQPFRAELSGLGADGTALRLTSLNPYVNAWFVLETGEGRNQRFWHLENAAPELFTVSLGDHGRALTVASEAGTVTCTPWEGELEEARRANLPYSPICEGRMFLRNQGSGSRTTREAVTEFLRGYVPFGESLINLIKDTLYEDAYLTSAQTMDESEAGSTVELLGHADLRRNPVMRSNLRVDLVGAESTQMEAGAWYAVQNAPGIYASVVQPGMVSQEVMSVPGANGLDGVENGSDVHMWAFDMSRFDLRYEIGTSHPQVDWSPRPSGGGRDYSLPGPDGFGTVEPLQMTGMMNPVFMDRLAGIFAGGFKRDHGAWRLTDFAYTNHGHHYGFVVNGVVLSRLQPGLATIYVLQDGTVHMDLWSDQLDQLLPYIRFARQNGTPLVEPNADGVGVPGSQVRSWMGGNWSGSAEAQLRTLRSGVCMRTIEGRQFLIYAVFMSVTPSGMSRVFQAYHCDMAMLLDMNSLDLTYSAIYPREPGSPDFSIVHLDRRMAESDSRHRDGSPMGRFIEFSDNRDFFYLLRR</sequence>
<proteinExistence type="predicted"/>
<keyword evidence="3" id="KW-1185">Reference proteome</keyword>
<reference evidence="2 3" key="1">
    <citation type="journal article" date="2011" name="Syst. Appl. Microbiol.">
        <title>Defluviimonas denitrificans gen. nov., sp. nov., and Pararhodobacter aggregans gen. nov., sp. nov., non-phototrophic Rhodobacteraceae from the biofilter of a marine aquaculture.</title>
        <authorList>
            <person name="Foesel B.U."/>
            <person name="Drake H.L."/>
            <person name="Schramm A."/>
        </authorList>
    </citation>
    <scope>NUCLEOTIDE SEQUENCE [LARGE SCALE GENOMIC DNA]</scope>
    <source>
        <strain evidence="2 3">D1-19</strain>
    </source>
</reference>
<evidence type="ECO:0000256" key="1">
    <source>
        <dbReference type="SAM" id="SignalP"/>
    </source>
</evidence>
<dbReference type="AlphaFoldDB" id="A0A2T7UW28"/>
<dbReference type="EMBL" id="QDDR01000002">
    <property type="protein sequence ID" value="PVE48769.1"/>
    <property type="molecule type" value="Genomic_DNA"/>
</dbReference>
<name>A0A2T7UW28_9RHOB</name>
<organism evidence="2 3">
    <name type="scientific">Pararhodobacter aggregans</name>
    <dbReference type="NCBI Taxonomy" id="404875"/>
    <lineage>
        <taxon>Bacteria</taxon>
        <taxon>Pseudomonadati</taxon>
        <taxon>Pseudomonadota</taxon>
        <taxon>Alphaproteobacteria</taxon>
        <taxon>Rhodobacterales</taxon>
        <taxon>Paracoccaceae</taxon>
        <taxon>Pararhodobacter</taxon>
    </lineage>
</organism>
<protein>
    <submittedName>
        <fullName evidence="2">Uncharacterized protein</fullName>
    </submittedName>
</protein>
<feature type="signal peptide" evidence="1">
    <location>
        <begin position="1"/>
        <end position="29"/>
    </location>
</feature>
<accession>A0A2T7UW28</accession>